<gene>
    <name evidence="1" type="ORF">HMH01_04730</name>
</gene>
<proteinExistence type="predicted"/>
<dbReference type="InterPro" id="IPR009562">
    <property type="entry name" value="DUF1178"/>
</dbReference>
<sequence length="139" mass="15224">MIRYNLTCAEGHEFESWFSSSGDYDRLEKSGVLACAVCGSPRVTKALMAPRVTTSEDAAARPLSAPASPAEQALRALREKLEREAEDVGRDFAREARAIHAGDAPERPIYGEARAEEARALLEDGIPVAPLPWRSRRSD</sequence>
<protein>
    <submittedName>
        <fullName evidence="1">DUF1178 family protein</fullName>
    </submittedName>
</protein>
<keyword evidence="2" id="KW-1185">Reference proteome</keyword>
<dbReference type="PIRSF" id="PIRSF032131">
    <property type="entry name" value="UCP032131"/>
    <property type="match status" value="1"/>
</dbReference>
<reference evidence="1 2" key="1">
    <citation type="submission" date="2020-05" db="EMBL/GenBank/DDBJ databases">
        <title>Gimesia benthica sp. nov., a novel planctomycete isolated from a deep-sea water sample of the Northwest Indian Ocean.</title>
        <authorList>
            <person name="Wang J."/>
            <person name="Ruan C."/>
            <person name="Song L."/>
            <person name="Zhu Y."/>
            <person name="Li A."/>
            <person name="Zheng X."/>
            <person name="Wang L."/>
            <person name="Lu Z."/>
            <person name="Huang Y."/>
            <person name="Du W."/>
            <person name="Zhou Y."/>
            <person name="Huang L."/>
            <person name="Dai X."/>
        </authorList>
    </citation>
    <scope>NUCLEOTIDE SEQUENCE [LARGE SCALE GENOMIC DNA]</scope>
    <source>
        <strain evidence="1 2">YYQ-30</strain>
    </source>
</reference>
<organism evidence="1 2">
    <name type="scientific">Halovulum dunhuangense</name>
    <dbReference type="NCBI Taxonomy" id="1505036"/>
    <lineage>
        <taxon>Bacteria</taxon>
        <taxon>Pseudomonadati</taxon>
        <taxon>Pseudomonadota</taxon>
        <taxon>Alphaproteobacteria</taxon>
        <taxon>Rhodobacterales</taxon>
        <taxon>Paracoccaceae</taxon>
        <taxon>Halovulum</taxon>
    </lineage>
</organism>
<dbReference type="Pfam" id="PF06676">
    <property type="entry name" value="DUF1178"/>
    <property type="match status" value="1"/>
</dbReference>
<dbReference type="RefSeq" id="WP_171322965.1">
    <property type="nucleotide sequence ID" value="NZ_JABFBC010000001.1"/>
</dbReference>
<dbReference type="Proteomes" id="UP000572377">
    <property type="component" value="Unassembled WGS sequence"/>
</dbReference>
<accession>A0A849L0F0</accession>
<dbReference type="AlphaFoldDB" id="A0A849L0F0"/>
<dbReference type="EMBL" id="JABFBC010000001">
    <property type="protein sequence ID" value="NNU79742.1"/>
    <property type="molecule type" value="Genomic_DNA"/>
</dbReference>
<evidence type="ECO:0000313" key="1">
    <source>
        <dbReference type="EMBL" id="NNU79742.1"/>
    </source>
</evidence>
<evidence type="ECO:0000313" key="2">
    <source>
        <dbReference type="Proteomes" id="UP000572377"/>
    </source>
</evidence>
<comment type="caution">
    <text evidence="1">The sequence shown here is derived from an EMBL/GenBank/DDBJ whole genome shotgun (WGS) entry which is preliminary data.</text>
</comment>
<name>A0A849L0F0_9RHOB</name>